<reference evidence="7 8" key="1">
    <citation type="submission" date="2016-10" db="EMBL/GenBank/DDBJ databases">
        <authorList>
            <person name="de Groot N.N."/>
        </authorList>
    </citation>
    <scope>NUCLEOTIDE SEQUENCE [LARGE SCALE GENOMIC DNA]</scope>
    <source>
        <strain evidence="7 8">DSM 44637</strain>
    </source>
</reference>
<evidence type="ECO:0000256" key="5">
    <source>
        <dbReference type="SAM" id="MobiDB-lite"/>
    </source>
</evidence>
<protein>
    <submittedName>
        <fullName evidence="7">Cell wall-associated hydrolase, NlpC family</fullName>
    </submittedName>
</protein>
<evidence type="ECO:0000313" key="7">
    <source>
        <dbReference type="EMBL" id="SFQ36363.1"/>
    </source>
</evidence>
<dbReference type="Proteomes" id="UP000199137">
    <property type="component" value="Unassembled WGS sequence"/>
</dbReference>
<evidence type="ECO:0000256" key="1">
    <source>
        <dbReference type="ARBA" id="ARBA00007074"/>
    </source>
</evidence>
<dbReference type="OrthoDB" id="5244330at2"/>
<comment type="similarity">
    <text evidence="1">Belongs to the peptidase C40 family.</text>
</comment>
<dbReference type="InterPro" id="IPR000064">
    <property type="entry name" value="NLP_P60_dom"/>
</dbReference>
<accession>A0A1I5XWN2</accession>
<dbReference type="EMBL" id="FOWC01000011">
    <property type="protein sequence ID" value="SFQ36363.1"/>
    <property type="molecule type" value="Genomic_DNA"/>
</dbReference>
<dbReference type="STRING" id="112413.SAMN05421854_11180"/>
<dbReference type="GO" id="GO:0008234">
    <property type="term" value="F:cysteine-type peptidase activity"/>
    <property type="evidence" value="ECO:0007669"/>
    <property type="project" value="UniProtKB-KW"/>
</dbReference>
<evidence type="ECO:0000256" key="4">
    <source>
        <dbReference type="ARBA" id="ARBA00022807"/>
    </source>
</evidence>
<name>A0A1I5XWN2_9PSEU</name>
<dbReference type="Pfam" id="PF00877">
    <property type="entry name" value="NLPC_P60"/>
    <property type="match status" value="1"/>
</dbReference>
<evidence type="ECO:0000313" key="8">
    <source>
        <dbReference type="Proteomes" id="UP000199137"/>
    </source>
</evidence>
<feature type="domain" description="NlpC/P60" evidence="6">
    <location>
        <begin position="266"/>
        <end position="392"/>
    </location>
</feature>
<evidence type="ECO:0000256" key="2">
    <source>
        <dbReference type="ARBA" id="ARBA00022670"/>
    </source>
</evidence>
<keyword evidence="2" id="KW-0645">Protease</keyword>
<dbReference type="InterPro" id="IPR038765">
    <property type="entry name" value="Papain-like_cys_pep_sf"/>
</dbReference>
<organism evidence="7 8">
    <name type="scientific">Amycolatopsis rubida</name>
    <dbReference type="NCBI Taxonomy" id="112413"/>
    <lineage>
        <taxon>Bacteria</taxon>
        <taxon>Bacillati</taxon>
        <taxon>Actinomycetota</taxon>
        <taxon>Actinomycetes</taxon>
        <taxon>Pseudonocardiales</taxon>
        <taxon>Pseudonocardiaceae</taxon>
        <taxon>Amycolatopsis</taxon>
    </lineage>
</organism>
<evidence type="ECO:0000259" key="6">
    <source>
        <dbReference type="PROSITE" id="PS51935"/>
    </source>
</evidence>
<dbReference type="Gene3D" id="3.90.1720.10">
    <property type="entry name" value="endopeptidase domain like (from Nostoc punctiforme)"/>
    <property type="match status" value="1"/>
</dbReference>
<dbReference type="InterPro" id="IPR051202">
    <property type="entry name" value="Peptidase_C40"/>
</dbReference>
<keyword evidence="4" id="KW-0788">Thiol protease</keyword>
<dbReference type="PANTHER" id="PTHR47053">
    <property type="entry name" value="MUREIN DD-ENDOPEPTIDASE MEPH-RELATED"/>
    <property type="match status" value="1"/>
</dbReference>
<proteinExistence type="inferred from homology"/>
<dbReference type="AlphaFoldDB" id="A0A1I5XWN2"/>
<dbReference type="SUPFAM" id="SSF54001">
    <property type="entry name" value="Cysteine proteinases"/>
    <property type="match status" value="1"/>
</dbReference>
<feature type="compositionally biased region" description="Low complexity" evidence="5">
    <location>
        <begin position="98"/>
        <end position="108"/>
    </location>
</feature>
<dbReference type="PROSITE" id="PS51935">
    <property type="entry name" value="NLPC_P60"/>
    <property type="match status" value="1"/>
</dbReference>
<feature type="compositionally biased region" description="Low complexity" evidence="5">
    <location>
        <begin position="74"/>
        <end position="88"/>
    </location>
</feature>
<keyword evidence="3 7" id="KW-0378">Hydrolase</keyword>
<sequence>MRAPLTCKPFARYPEVRSSRLDAVTPETPTADAPPKPAWARGALYRGLVALPLVAGLATAGWLVAGRDQPAPVPTQAALTAPTPAQTVSGPSVLQASAPVQAQEPAQGAAGGGGGPAPLQKWADSLAGPLDIPTAALLGYANGELTMRKERPDCHLSWVTLAGLGVAGNNHGRGDGEPMGLSTQQWKKYGAQIPGIANPALSDPSAASVAAGRALCASGVDLSAGNGWWKAVAGYENGSGMELFRQRVLGYAQLYATLSLDPAKSNAPSVHATRFALGQLGLPYVWGGNGPDAGAAGFDCSGLTKASYDSAGVSLPRTADSQFRSMPPVPGGQEPQLGDLVFYGSPATRIHHVGLYLGNGLMINAPTEGQAIQIHTFHRPGDDYAGAGHPAN</sequence>
<dbReference type="GO" id="GO:0006508">
    <property type="term" value="P:proteolysis"/>
    <property type="evidence" value="ECO:0007669"/>
    <property type="project" value="UniProtKB-KW"/>
</dbReference>
<gene>
    <name evidence="7" type="ORF">SAMN05421854_11180</name>
</gene>
<feature type="region of interest" description="Disordered" evidence="5">
    <location>
        <begin position="74"/>
        <end position="118"/>
    </location>
</feature>
<evidence type="ECO:0000256" key="3">
    <source>
        <dbReference type="ARBA" id="ARBA00022801"/>
    </source>
</evidence>
<dbReference type="PANTHER" id="PTHR47053:SF1">
    <property type="entry name" value="MUREIN DD-ENDOPEPTIDASE MEPH-RELATED"/>
    <property type="match status" value="1"/>
</dbReference>